<keyword evidence="1" id="KW-0378">Hydrolase</keyword>
<dbReference type="PROSITE" id="PS51257">
    <property type="entry name" value="PROKAR_LIPOPROTEIN"/>
    <property type="match status" value="1"/>
</dbReference>
<protein>
    <submittedName>
        <fullName evidence="3">Carboxylesterase family protein</fullName>
    </submittedName>
</protein>
<dbReference type="Gene3D" id="3.40.50.1820">
    <property type="entry name" value="alpha/beta hydrolase"/>
    <property type="match status" value="1"/>
</dbReference>
<dbReference type="Proteomes" id="UP000721861">
    <property type="component" value="Unassembled WGS sequence"/>
</dbReference>
<gene>
    <name evidence="3" type="ORF">KEM09_07690</name>
</gene>
<dbReference type="PANTHER" id="PTHR48081">
    <property type="entry name" value="AB HYDROLASE SUPERFAMILY PROTEIN C4A8.06C"/>
    <property type="match status" value="1"/>
</dbReference>
<reference evidence="3 4" key="1">
    <citation type="journal article" date="2014" name="Int. J. Syst. Evol. Microbiol.">
        <title>Carboxylicivirga gen. nov. in the family Marinilabiliaceae with two novel species, Carboxylicivirga mesophila sp. nov. and Carboxylicivirga taeanensis sp. nov., and reclassification of Cytophaga fermentans as Saccharicrinis fermentans gen. nov., comb. nov.</title>
        <authorList>
            <person name="Yang S.H."/>
            <person name="Seo H.S."/>
            <person name="Woo J.H."/>
            <person name="Oh H.M."/>
            <person name="Jang H."/>
            <person name="Lee J.H."/>
            <person name="Kim S.J."/>
            <person name="Kwon K.K."/>
        </authorList>
    </citation>
    <scope>NUCLEOTIDE SEQUENCE [LARGE SCALE GENOMIC DNA]</scope>
    <source>
        <strain evidence="3 4">JCM 18290</strain>
    </source>
</reference>
<feature type="domain" description="BD-FAE-like" evidence="2">
    <location>
        <begin position="69"/>
        <end position="126"/>
    </location>
</feature>
<feature type="domain" description="BD-FAE-like" evidence="2">
    <location>
        <begin position="174"/>
        <end position="225"/>
    </location>
</feature>
<evidence type="ECO:0000313" key="4">
    <source>
        <dbReference type="Proteomes" id="UP000721861"/>
    </source>
</evidence>
<accession>A0ABS5K8R2</accession>
<evidence type="ECO:0000256" key="1">
    <source>
        <dbReference type="ARBA" id="ARBA00022801"/>
    </source>
</evidence>
<organism evidence="3 4">
    <name type="scientific">Carboxylicivirga mesophila</name>
    <dbReference type="NCBI Taxonomy" id="1166478"/>
    <lineage>
        <taxon>Bacteria</taxon>
        <taxon>Pseudomonadati</taxon>
        <taxon>Bacteroidota</taxon>
        <taxon>Bacteroidia</taxon>
        <taxon>Marinilabiliales</taxon>
        <taxon>Marinilabiliaceae</taxon>
        <taxon>Carboxylicivirga</taxon>
    </lineage>
</organism>
<proteinExistence type="predicted"/>
<dbReference type="EMBL" id="JAGUCN010000007">
    <property type="protein sequence ID" value="MBS2211277.1"/>
    <property type="molecule type" value="Genomic_DNA"/>
</dbReference>
<dbReference type="InterPro" id="IPR050300">
    <property type="entry name" value="GDXG_lipolytic_enzyme"/>
</dbReference>
<dbReference type="RefSeq" id="WP_212227346.1">
    <property type="nucleotide sequence ID" value="NZ_JAGUCN010000007.1"/>
</dbReference>
<name>A0ABS5K8R2_9BACT</name>
<comment type="caution">
    <text evidence="3">The sequence shown here is derived from an EMBL/GenBank/DDBJ whole genome shotgun (WGS) entry which is preliminary data.</text>
</comment>
<dbReference type="InterPro" id="IPR049492">
    <property type="entry name" value="BD-FAE-like_dom"/>
</dbReference>
<sequence length="346" mass="38678">MNKIVYVTILTVLLFTACDKEESIKPDNVIPVVKSESSYTVLTDEDITYADGLGHNSTSTSPMAIPQKLDVYYPDNNSDNRPVFMFIHGGGFKGGTKTKPEIVEMGKYYASRGWVFVSIDYRTVEELGSINGMSREEVLMFYKGIAPQEWMENAFQGAETIEQLQQSIAMYTTQRDAKAALRWIVANSNTYNINADFITVGGASAGSITTIALGISNQEDFRDEISITDDPTLSTTNLNETYTVRSMVYFWGSNIKLDVFESVYGLNRYDANDPELFMAHGDQYDAVTPFEEAIELQGIYDNLGIYSKLVTLEGFGHGAWDATVNGKGLFELSYDFIVERQSLRVE</sequence>
<evidence type="ECO:0000259" key="2">
    <source>
        <dbReference type="Pfam" id="PF20434"/>
    </source>
</evidence>
<keyword evidence="4" id="KW-1185">Reference proteome</keyword>
<dbReference type="Pfam" id="PF20434">
    <property type="entry name" value="BD-FAE"/>
    <property type="match status" value="2"/>
</dbReference>
<dbReference type="InterPro" id="IPR029058">
    <property type="entry name" value="AB_hydrolase_fold"/>
</dbReference>
<evidence type="ECO:0000313" key="3">
    <source>
        <dbReference type="EMBL" id="MBS2211277.1"/>
    </source>
</evidence>
<dbReference type="SUPFAM" id="SSF53474">
    <property type="entry name" value="alpha/beta-Hydrolases"/>
    <property type="match status" value="1"/>
</dbReference>